<evidence type="ECO:0000313" key="3">
    <source>
        <dbReference type="Proteomes" id="UP000823775"/>
    </source>
</evidence>
<reference evidence="2 3" key="1">
    <citation type="journal article" date="2021" name="BMC Genomics">
        <title>Datura genome reveals duplications of psychoactive alkaloid biosynthetic genes and high mutation rate following tissue culture.</title>
        <authorList>
            <person name="Rajewski A."/>
            <person name="Carter-House D."/>
            <person name="Stajich J."/>
            <person name="Litt A."/>
        </authorList>
    </citation>
    <scope>NUCLEOTIDE SEQUENCE [LARGE SCALE GENOMIC DNA]</scope>
    <source>
        <strain evidence="2">AR-01</strain>
    </source>
</reference>
<protein>
    <submittedName>
        <fullName evidence="2">Uncharacterized protein</fullName>
    </submittedName>
</protein>
<accession>A0ABS8S9F1</accession>
<comment type="caution">
    <text evidence="2">The sequence shown here is derived from an EMBL/GenBank/DDBJ whole genome shotgun (WGS) entry which is preliminary data.</text>
</comment>
<evidence type="ECO:0000313" key="2">
    <source>
        <dbReference type="EMBL" id="MCD7455459.1"/>
    </source>
</evidence>
<evidence type="ECO:0000256" key="1">
    <source>
        <dbReference type="SAM" id="MobiDB-lite"/>
    </source>
</evidence>
<organism evidence="2 3">
    <name type="scientific">Datura stramonium</name>
    <name type="common">Jimsonweed</name>
    <name type="synonym">Common thornapple</name>
    <dbReference type="NCBI Taxonomy" id="4076"/>
    <lineage>
        <taxon>Eukaryota</taxon>
        <taxon>Viridiplantae</taxon>
        <taxon>Streptophyta</taxon>
        <taxon>Embryophyta</taxon>
        <taxon>Tracheophyta</taxon>
        <taxon>Spermatophyta</taxon>
        <taxon>Magnoliopsida</taxon>
        <taxon>eudicotyledons</taxon>
        <taxon>Gunneridae</taxon>
        <taxon>Pentapetalae</taxon>
        <taxon>asterids</taxon>
        <taxon>lamiids</taxon>
        <taxon>Solanales</taxon>
        <taxon>Solanaceae</taxon>
        <taxon>Solanoideae</taxon>
        <taxon>Datureae</taxon>
        <taxon>Datura</taxon>
    </lineage>
</organism>
<feature type="region of interest" description="Disordered" evidence="1">
    <location>
        <begin position="1"/>
        <end position="39"/>
    </location>
</feature>
<keyword evidence="3" id="KW-1185">Reference proteome</keyword>
<dbReference type="Proteomes" id="UP000823775">
    <property type="component" value="Unassembled WGS sequence"/>
</dbReference>
<gene>
    <name evidence="2" type="ORF">HAX54_028231</name>
</gene>
<name>A0ABS8S9F1_DATST</name>
<feature type="compositionally biased region" description="Polar residues" evidence="1">
    <location>
        <begin position="1"/>
        <end position="11"/>
    </location>
</feature>
<proteinExistence type="predicted"/>
<sequence>MDKRCASSSAIRSKAPVVHSAGRGTTRSGSQDGPRGPRHRQILSLKAPEWGVSFELLLEKCENKLFGTLHQRATFSMERHDSCDPGKIISYVKECKMINHGCLGFITTVHDTRAEDVTIDSVPIAREFIDVFQKVPQLPK</sequence>
<dbReference type="EMBL" id="JACEIK010000346">
    <property type="protein sequence ID" value="MCD7455459.1"/>
    <property type="molecule type" value="Genomic_DNA"/>
</dbReference>